<feature type="compositionally biased region" description="Basic and acidic residues" evidence="1">
    <location>
        <begin position="90"/>
        <end position="110"/>
    </location>
</feature>
<accession>A0A238JXQ7</accession>
<proteinExistence type="predicted"/>
<reference evidence="3" key="1">
    <citation type="submission" date="2017-05" db="EMBL/GenBank/DDBJ databases">
        <authorList>
            <person name="Rodrigo-Torres L."/>
            <person name="Arahal R. D."/>
            <person name="Lucena T."/>
        </authorList>
    </citation>
    <scope>NUCLEOTIDE SEQUENCE [LARGE SCALE GENOMIC DNA]</scope>
    <source>
        <strain evidence="3">CECT 8621</strain>
    </source>
</reference>
<feature type="region of interest" description="Disordered" evidence="1">
    <location>
        <begin position="90"/>
        <end position="126"/>
    </location>
</feature>
<protein>
    <submittedName>
        <fullName evidence="2">Uncharacterized protein</fullName>
    </submittedName>
</protein>
<sequence length="126" mass="13838">MIASRQPSLASSLQQRLRLPLHHQPRILLRLGPGDCRDPLHEVEDALGRAAFLGQNRLDDPPRLRLREPALAEEVLTVLVRPCDDLLPRRADAVDEGRGRGLGEAAERRGSLVGEAGGGGFRMPDR</sequence>
<keyword evidence="3" id="KW-1185">Reference proteome</keyword>
<evidence type="ECO:0000313" key="3">
    <source>
        <dbReference type="Proteomes" id="UP000202922"/>
    </source>
</evidence>
<gene>
    <name evidence="2" type="ORF">COL8621_01407</name>
</gene>
<evidence type="ECO:0000256" key="1">
    <source>
        <dbReference type="SAM" id="MobiDB-lite"/>
    </source>
</evidence>
<dbReference type="Proteomes" id="UP000202922">
    <property type="component" value="Unassembled WGS sequence"/>
</dbReference>
<dbReference type="AlphaFoldDB" id="A0A238JXQ7"/>
<feature type="compositionally biased region" description="Gly residues" evidence="1">
    <location>
        <begin position="115"/>
        <end position="126"/>
    </location>
</feature>
<name>A0A238JXQ7_9RHOB</name>
<dbReference type="EMBL" id="FXYE01000001">
    <property type="protein sequence ID" value="SMX34632.1"/>
    <property type="molecule type" value="Genomic_DNA"/>
</dbReference>
<evidence type="ECO:0000313" key="2">
    <source>
        <dbReference type="EMBL" id="SMX34632.1"/>
    </source>
</evidence>
<organism evidence="2 3">
    <name type="scientific">Actibacterium lipolyticum</name>
    <dbReference type="NCBI Taxonomy" id="1524263"/>
    <lineage>
        <taxon>Bacteria</taxon>
        <taxon>Pseudomonadati</taxon>
        <taxon>Pseudomonadota</taxon>
        <taxon>Alphaproteobacteria</taxon>
        <taxon>Rhodobacterales</taxon>
        <taxon>Roseobacteraceae</taxon>
        <taxon>Actibacterium</taxon>
    </lineage>
</organism>